<protein>
    <submittedName>
        <fullName evidence="3">Uncharacterized protein</fullName>
    </submittedName>
</protein>
<evidence type="ECO:0000256" key="1">
    <source>
        <dbReference type="SAM" id="MobiDB-lite"/>
    </source>
</evidence>
<organism evidence="3 5">
    <name type="scientific">Rhizophagus irregularis</name>
    <dbReference type="NCBI Taxonomy" id="588596"/>
    <lineage>
        <taxon>Eukaryota</taxon>
        <taxon>Fungi</taxon>
        <taxon>Fungi incertae sedis</taxon>
        <taxon>Mucoromycota</taxon>
        <taxon>Glomeromycotina</taxon>
        <taxon>Glomeromycetes</taxon>
        <taxon>Glomerales</taxon>
        <taxon>Glomeraceae</taxon>
        <taxon>Rhizophagus</taxon>
    </lineage>
</organism>
<dbReference type="OrthoDB" id="2389607at2759"/>
<dbReference type="Proteomes" id="UP000684084">
    <property type="component" value="Unassembled WGS sequence"/>
</dbReference>
<dbReference type="EMBL" id="CAGKOT010000069">
    <property type="protein sequence ID" value="CAB5390512.1"/>
    <property type="molecule type" value="Genomic_DNA"/>
</dbReference>
<dbReference type="EMBL" id="CAGKOT010000014">
    <property type="protein sequence ID" value="CAB5359791.1"/>
    <property type="molecule type" value="Genomic_DNA"/>
</dbReference>
<feature type="compositionally biased region" description="Polar residues" evidence="1">
    <location>
        <begin position="136"/>
        <end position="153"/>
    </location>
</feature>
<accession>A0A915Z3Y7</accession>
<evidence type="ECO:0000313" key="4">
    <source>
        <dbReference type="EMBL" id="CAB5390512.1"/>
    </source>
</evidence>
<gene>
    <name evidence="4" type="ORF">CHRIB12_LOCUS21545</name>
    <name evidence="2" type="ORF">CHRIB12_LOCUS6295</name>
    <name evidence="3" type="ORF">CHRIB12_LOCUS7874</name>
</gene>
<reference evidence="3" key="1">
    <citation type="submission" date="2020-05" db="EMBL/GenBank/DDBJ databases">
        <authorList>
            <person name="Rincon C."/>
            <person name="Sanders R I."/>
            <person name="Robbins C."/>
            <person name="Chaturvedi A."/>
        </authorList>
    </citation>
    <scope>NUCLEOTIDE SEQUENCE</scope>
    <source>
        <strain evidence="3">CHB12</strain>
    </source>
</reference>
<comment type="caution">
    <text evidence="3">The sequence shown here is derived from an EMBL/GenBank/DDBJ whole genome shotgun (WGS) entry which is preliminary data.</text>
</comment>
<evidence type="ECO:0000313" key="3">
    <source>
        <dbReference type="EMBL" id="CAB5359791.1"/>
    </source>
</evidence>
<feature type="region of interest" description="Disordered" evidence="1">
    <location>
        <begin position="81"/>
        <end position="185"/>
    </location>
</feature>
<dbReference type="AlphaFoldDB" id="A0A915Z3Y7"/>
<feature type="compositionally biased region" description="Acidic residues" evidence="1">
    <location>
        <begin position="90"/>
        <end position="135"/>
    </location>
</feature>
<evidence type="ECO:0000313" key="5">
    <source>
        <dbReference type="Proteomes" id="UP000684084"/>
    </source>
</evidence>
<sequence>MSEKVLCKCFICKAENPELGGKYYTVPTVKKHRKKELEWIKDTNMNSQSIEVSDRGDNIQFQDFYQNTDLTMDEFHDKLLQDNNLNNDNDLQDLSDNDNSLDDNNYDNLEDYENSSDGSLEDYENSSDGSLEDYENSSNGSLEDYENSSNGSLQDDYYMQELDQEYNNYDAQETSFTDDLNNSKL</sequence>
<evidence type="ECO:0000313" key="2">
    <source>
        <dbReference type="EMBL" id="CAB5356250.1"/>
    </source>
</evidence>
<feature type="compositionally biased region" description="Polar residues" evidence="1">
    <location>
        <begin position="165"/>
        <end position="185"/>
    </location>
</feature>
<proteinExistence type="predicted"/>
<dbReference type="EMBL" id="CAGKOT010000010">
    <property type="protein sequence ID" value="CAB5356250.1"/>
    <property type="molecule type" value="Genomic_DNA"/>
</dbReference>
<name>A0A915Z3Y7_9GLOM</name>